<dbReference type="AlphaFoldDB" id="A0A1Z4C5P2"/>
<dbReference type="SUPFAM" id="SSF140736">
    <property type="entry name" value="Rv1873-like"/>
    <property type="match status" value="1"/>
</dbReference>
<dbReference type="Proteomes" id="UP000197019">
    <property type="component" value="Chromosome"/>
</dbReference>
<gene>
    <name evidence="1" type="ORF">CEK71_17685</name>
</gene>
<dbReference type="InterPro" id="IPR036287">
    <property type="entry name" value="Rv1873-like_sf"/>
</dbReference>
<accession>A0A1Z4C5P2</accession>
<sequence>MVADSFNLARFVNAQADCYQRVLAELTNGKKQSHWIWYIFPQIAGLGRSDMTQRYAIQSLAEAVAYRQHPLLGPRLLTCCGLVVAVEGKTALEILGSGIDVQKFQSSMTLFALTADGQSVFSAALDNYFAGVADARTLALVQR</sequence>
<dbReference type="OrthoDB" id="9801870at2"/>
<dbReference type="Pfam" id="PF08837">
    <property type="entry name" value="DUF1810"/>
    <property type="match status" value="1"/>
</dbReference>
<organism evidence="1 2">
    <name type="scientific">Methylovulum psychrotolerans</name>
    <dbReference type="NCBI Taxonomy" id="1704499"/>
    <lineage>
        <taxon>Bacteria</taxon>
        <taxon>Pseudomonadati</taxon>
        <taxon>Pseudomonadota</taxon>
        <taxon>Gammaproteobacteria</taxon>
        <taxon>Methylococcales</taxon>
        <taxon>Methylococcaceae</taxon>
        <taxon>Methylovulum</taxon>
    </lineage>
</organism>
<keyword evidence="2" id="KW-1185">Reference proteome</keyword>
<proteinExistence type="predicted"/>
<dbReference type="KEGG" id="mpsy:CEK71_17685"/>
<dbReference type="EMBL" id="CP022129">
    <property type="protein sequence ID" value="ASF48819.1"/>
    <property type="molecule type" value="Genomic_DNA"/>
</dbReference>
<protein>
    <submittedName>
        <fullName evidence="1">Calpastatin</fullName>
    </submittedName>
</protein>
<reference evidence="1 2" key="1">
    <citation type="submission" date="2017-06" db="EMBL/GenBank/DDBJ databases">
        <title>Genome Sequencing of the methanotroph Methylovulum psychrotolerants str. HV10-M2 isolated from a high-altitude environment.</title>
        <authorList>
            <person name="Mateos-Rivera A."/>
        </authorList>
    </citation>
    <scope>NUCLEOTIDE SEQUENCE [LARGE SCALE GENOMIC DNA]</scope>
    <source>
        <strain evidence="1 2">HV10_M2</strain>
    </source>
</reference>
<dbReference type="PIRSF" id="PIRSF008546">
    <property type="entry name" value="UCP008546"/>
    <property type="match status" value="1"/>
</dbReference>
<name>A0A1Z4C5P2_9GAMM</name>
<evidence type="ECO:0000313" key="1">
    <source>
        <dbReference type="EMBL" id="ASF48819.1"/>
    </source>
</evidence>
<dbReference type="InterPro" id="IPR014937">
    <property type="entry name" value="DUF1810"/>
</dbReference>
<dbReference type="Gene3D" id="1.25.40.380">
    <property type="entry name" value="Protein of unknown function DUF1810"/>
    <property type="match status" value="1"/>
</dbReference>
<evidence type="ECO:0000313" key="2">
    <source>
        <dbReference type="Proteomes" id="UP000197019"/>
    </source>
</evidence>